<evidence type="ECO:0000256" key="2">
    <source>
        <dbReference type="SAM" id="SignalP"/>
    </source>
</evidence>
<accession>A0A0K1Q8Y8</accession>
<feature type="signal peptide" evidence="2">
    <location>
        <begin position="1"/>
        <end position="22"/>
    </location>
</feature>
<name>A0A0K1Q8Y8_9BACT</name>
<dbReference type="EMBL" id="CP012333">
    <property type="protein sequence ID" value="AKV02142.1"/>
    <property type="molecule type" value="Genomic_DNA"/>
</dbReference>
<reference evidence="3 4" key="1">
    <citation type="submission" date="2015-08" db="EMBL/GenBank/DDBJ databases">
        <authorList>
            <person name="Babu N.S."/>
            <person name="Beckwith C.J."/>
            <person name="Beseler K.G."/>
            <person name="Brison A."/>
            <person name="Carone J.V."/>
            <person name="Caskin T.P."/>
            <person name="Diamond M."/>
            <person name="Durham M.E."/>
            <person name="Foxe J.M."/>
            <person name="Go M."/>
            <person name="Henderson B.A."/>
            <person name="Jones I.B."/>
            <person name="McGettigan J.A."/>
            <person name="Micheletti S.J."/>
            <person name="Nasrallah M.E."/>
            <person name="Ortiz D."/>
            <person name="Piller C.R."/>
            <person name="Privatt S.R."/>
            <person name="Schneider S.L."/>
            <person name="Sharp S."/>
            <person name="Smith T.C."/>
            <person name="Stanton J.D."/>
            <person name="Ullery H.E."/>
            <person name="Wilson R.J."/>
            <person name="Serrano M.G."/>
            <person name="Buck G."/>
            <person name="Lee V."/>
            <person name="Wang Y."/>
            <person name="Carvalho R."/>
            <person name="Voegtly L."/>
            <person name="Shi R."/>
            <person name="Duckworth R."/>
            <person name="Johnson A."/>
            <person name="Loviza R."/>
            <person name="Walstead R."/>
            <person name="Shah Z."/>
            <person name="Kiflezghi M."/>
            <person name="Wade K."/>
            <person name="Ball S.L."/>
            <person name="Bradley K.W."/>
            <person name="Asai D.J."/>
            <person name="Bowman C.A."/>
            <person name="Russell D.A."/>
            <person name="Pope W.H."/>
            <person name="Jacobs-Sera D."/>
            <person name="Hendrix R.W."/>
            <person name="Hatfull G.F."/>
        </authorList>
    </citation>
    <scope>NUCLEOTIDE SEQUENCE [LARGE SCALE GENOMIC DNA]</scope>
    <source>
        <strain evidence="3 4">DSM 27648</strain>
    </source>
</reference>
<feature type="chain" id="PRO_5005467000" description="Lipoprotein" evidence="2">
    <location>
        <begin position="23"/>
        <end position="119"/>
    </location>
</feature>
<evidence type="ECO:0000313" key="4">
    <source>
        <dbReference type="Proteomes" id="UP000064967"/>
    </source>
</evidence>
<feature type="compositionally biased region" description="Basic residues" evidence="1">
    <location>
        <begin position="109"/>
        <end position="119"/>
    </location>
</feature>
<dbReference type="AlphaFoldDB" id="A0A0K1Q8Y8"/>
<dbReference type="KEGG" id="llu:AKJ09_08805"/>
<feature type="compositionally biased region" description="Basic and acidic residues" evidence="1">
    <location>
        <begin position="93"/>
        <end position="102"/>
    </location>
</feature>
<dbReference type="RefSeq" id="WP_146653101.1">
    <property type="nucleotide sequence ID" value="NZ_CP012333.1"/>
</dbReference>
<evidence type="ECO:0008006" key="5">
    <source>
        <dbReference type="Google" id="ProtNLM"/>
    </source>
</evidence>
<sequence>MLSSSLRVSLAALALSTAAALAGCKSSESKPAESPDPGCRADVGDDINVAVATGAEGVKTGAKTAVEGVKTFGAGAAGLVEGGKDEAKVRWNEGAEKTRETANEGAQNTRRKGLPRCTK</sequence>
<evidence type="ECO:0000256" key="1">
    <source>
        <dbReference type="SAM" id="MobiDB-lite"/>
    </source>
</evidence>
<keyword evidence="2" id="KW-0732">Signal</keyword>
<gene>
    <name evidence="3" type="ORF">AKJ09_08805</name>
</gene>
<proteinExistence type="predicted"/>
<keyword evidence="4" id="KW-1185">Reference proteome</keyword>
<organism evidence="3 4">
    <name type="scientific">Labilithrix luteola</name>
    <dbReference type="NCBI Taxonomy" id="1391654"/>
    <lineage>
        <taxon>Bacteria</taxon>
        <taxon>Pseudomonadati</taxon>
        <taxon>Myxococcota</taxon>
        <taxon>Polyangia</taxon>
        <taxon>Polyangiales</taxon>
        <taxon>Labilitrichaceae</taxon>
        <taxon>Labilithrix</taxon>
    </lineage>
</organism>
<protein>
    <recommendedName>
        <fullName evidence="5">Lipoprotein</fullName>
    </recommendedName>
</protein>
<evidence type="ECO:0000313" key="3">
    <source>
        <dbReference type="EMBL" id="AKV02142.1"/>
    </source>
</evidence>
<feature type="region of interest" description="Disordered" evidence="1">
    <location>
        <begin position="93"/>
        <end position="119"/>
    </location>
</feature>
<dbReference type="PROSITE" id="PS51257">
    <property type="entry name" value="PROKAR_LIPOPROTEIN"/>
    <property type="match status" value="1"/>
</dbReference>
<dbReference type="Proteomes" id="UP000064967">
    <property type="component" value="Chromosome"/>
</dbReference>